<dbReference type="RefSeq" id="WP_024753408.1">
    <property type="nucleotide sequence ID" value="NZ_CDNC01000034.1"/>
</dbReference>
<dbReference type="NCBIfam" id="TIGR04274">
    <property type="entry name" value="hypoxanDNAglyco"/>
    <property type="match status" value="1"/>
</dbReference>
<sequence length="171" mass="19312">MNNAAITHPIPPVYNSESKILILGSFPSPASRDAGFYYGNKRNRFWKLLANLIDKKEPQTRADKIKFLHAYHIALFDVIQSCRISGAADASIKDAKPNDISSIISHTKIQAIFLNGKTASKLFHHFFNSMIFHNIEEIEPNVFTLPSTSPANASYNFEKLISEWTVIKDFL</sequence>
<keyword evidence="3" id="KW-0378">Hydrolase</keyword>
<dbReference type="EMBL" id="CDNC01000034">
    <property type="protein sequence ID" value="CEM62672.1"/>
    <property type="molecule type" value="Genomic_DNA"/>
</dbReference>
<reference evidence="2" key="1">
    <citation type="submission" date="2015-01" db="EMBL/GenBank/DDBJ databases">
        <authorList>
            <person name="Xiang T."/>
            <person name="Song Y."/>
            <person name="Huang L."/>
            <person name="Wang B."/>
            <person name="Wu P."/>
        </authorList>
    </citation>
    <scope>NUCLEOTIDE SEQUENCE [LARGE SCALE GENOMIC DNA]</scope>
    <source>
        <strain evidence="2">V1</strain>
    </source>
</reference>
<dbReference type="GeneID" id="57752877"/>
<dbReference type="Proteomes" id="UP000042527">
    <property type="component" value="Unassembled WGS sequence"/>
</dbReference>
<dbReference type="AlphaFoldDB" id="A0A0B7GYG2"/>
<dbReference type="InterPro" id="IPR026353">
    <property type="entry name" value="Hypoxan-DNA_Glyclase"/>
</dbReference>
<dbReference type="OrthoDB" id="9799921at2"/>
<name>A0A0B7GYG2_TREPH</name>
<protein>
    <submittedName>
        <fullName evidence="3">DNA-deoxyinosine glycosylase</fullName>
        <ecNumber evidence="3">3.2.2.15</ecNumber>
    </submittedName>
</protein>
<evidence type="ECO:0000313" key="2">
    <source>
        <dbReference type="EMBL" id="CEM62672.1"/>
    </source>
</evidence>
<reference evidence="4" key="2">
    <citation type="submission" date="2015-01" db="EMBL/GenBank/DDBJ databases">
        <authorList>
            <person name="Manzoor Shahid"/>
            <person name="Zubair Saima"/>
        </authorList>
    </citation>
    <scope>NUCLEOTIDE SEQUENCE [LARGE SCALE GENOMIC DNA]</scope>
    <source>
        <strain evidence="4">V1</strain>
    </source>
</reference>
<dbReference type="EMBL" id="CP042817">
    <property type="protein sequence ID" value="QEJ98011.1"/>
    <property type="molecule type" value="Genomic_DNA"/>
</dbReference>
<dbReference type="SUPFAM" id="SSF52141">
    <property type="entry name" value="Uracil-DNA glycosylase-like"/>
    <property type="match status" value="1"/>
</dbReference>
<accession>A0A0B7GYG2</accession>
<dbReference type="CDD" id="cd10032">
    <property type="entry name" value="UDG-F6_HDG"/>
    <property type="match status" value="1"/>
</dbReference>
<dbReference type="InterPro" id="IPR005122">
    <property type="entry name" value="Uracil-DNA_glycosylase-like"/>
</dbReference>
<evidence type="ECO:0000313" key="3">
    <source>
        <dbReference type="EMBL" id="QEJ98011.1"/>
    </source>
</evidence>
<evidence type="ECO:0000313" key="4">
    <source>
        <dbReference type="Proteomes" id="UP000042527"/>
    </source>
</evidence>
<feature type="domain" description="Uracil-DNA glycosylase-like" evidence="1">
    <location>
        <begin position="11"/>
        <end position="159"/>
    </location>
</feature>
<dbReference type="EC" id="3.2.2.15" evidence="3"/>
<gene>
    <name evidence="3" type="ORF">FUT82_08370</name>
    <name evidence="2" type="ORF">TPHV1_40175</name>
</gene>
<keyword evidence="4" id="KW-1185">Reference proteome</keyword>
<evidence type="ECO:0000313" key="5">
    <source>
        <dbReference type="Proteomes" id="UP000323594"/>
    </source>
</evidence>
<proteinExistence type="predicted"/>
<dbReference type="GO" id="GO:0033958">
    <property type="term" value="F:DNA-deoxyinosine glycosylase activity"/>
    <property type="evidence" value="ECO:0007669"/>
    <property type="project" value="UniProtKB-EC"/>
</dbReference>
<organism evidence="2 4">
    <name type="scientific">Treponema phagedenis</name>
    <dbReference type="NCBI Taxonomy" id="162"/>
    <lineage>
        <taxon>Bacteria</taxon>
        <taxon>Pseudomonadati</taxon>
        <taxon>Spirochaetota</taxon>
        <taxon>Spirochaetia</taxon>
        <taxon>Spirochaetales</taxon>
        <taxon>Treponemataceae</taxon>
        <taxon>Treponema</taxon>
    </lineage>
</organism>
<dbReference type="Gene3D" id="3.40.470.10">
    <property type="entry name" value="Uracil-DNA glycosylase-like domain"/>
    <property type="match status" value="1"/>
</dbReference>
<dbReference type="Proteomes" id="UP000323594">
    <property type="component" value="Chromosome"/>
</dbReference>
<evidence type="ECO:0000259" key="1">
    <source>
        <dbReference type="Pfam" id="PF03167"/>
    </source>
</evidence>
<dbReference type="Pfam" id="PF03167">
    <property type="entry name" value="UDG"/>
    <property type="match status" value="1"/>
</dbReference>
<reference evidence="3 5" key="3">
    <citation type="submission" date="2019-08" db="EMBL/GenBank/DDBJ databases">
        <authorList>
            <person name="Kuhnert P."/>
        </authorList>
    </citation>
    <scope>NUCLEOTIDE SEQUENCE [LARGE SCALE GENOMIC DNA]</scope>
    <source>
        <strain evidence="3 5">B36.5</strain>
    </source>
</reference>
<dbReference type="InterPro" id="IPR036895">
    <property type="entry name" value="Uracil-DNA_glycosylase-like_sf"/>
</dbReference>
<keyword evidence="3" id="KW-0326">Glycosidase</keyword>